<dbReference type="Gene3D" id="3.30.420.10">
    <property type="entry name" value="Ribonuclease H-like superfamily/Ribonuclease H"/>
    <property type="match status" value="1"/>
</dbReference>
<accession>A0A8S9QXU5</accession>
<sequence length="341" mass="38149">MVSNLLSRETKEWNKTLVEKLFSELTKSHSLHSTKYNRQRGLFHLHTTTNKDLFSQIRVLFSTKSKASSDNHPTGDTVLGLAKVRLVTKAAPEDKDVYVALLFEQPPNKRKSAKKRNTLEVSFTKVNLPPIGTSANIFAWICWSMWINRNQFTFESKQNAPRDIFSNAIALLKEWEYAQPPLAQAANIPPPQIPIQISSYATIICYSDAAWNKDSGEAGLAWIFTKHTGEEINRGCRHHYHVSSALMAEALAARTALDHALSLNFTIIWLRSACKRLIQAITTNQRSVELFGVLADIESSIASSFIAFYTSFISRAFNGFANNLTNGSLCNKLSMLGSGPH</sequence>
<reference evidence="2" key="1">
    <citation type="submission" date="2019-12" db="EMBL/GenBank/DDBJ databases">
        <title>Genome sequencing and annotation of Brassica cretica.</title>
        <authorList>
            <person name="Studholme D.J."/>
            <person name="Sarris P."/>
        </authorList>
    </citation>
    <scope>NUCLEOTIDE SEQUENCE</scope>
    <source>
        <strain evidence="2">PFS-109/04</strain>
        <tissue evidence="2">Leaf</tissue>
    </source>
</reference>
<dbReference type="Pfam" id="PF13456">
    <property type="entry name" value="RVT_3"/>
    <property type="match status" value="1"/>
</dbReference>
<comment type="caution">
    <text evidence="2">The sequence shown here is derived from an EMBL/GenBank/DDBJ whole genome shotgun (WGS) entry which is preliminary data.</text>
</comment>
<protein>
    <recommendedName>
        <fullName evidence="1">RNase H type-1 domain-containing protein</fullName>
    </recommendedName>
</protein>
<proteinExistence type="predicted"/>
<dbReference type="PANTHER" id="PTHR47074">
    <property type="entry name" value="BNAC02G40300D PROTEIN"/>
    <property type="match status" value="1"/>
</dbReference>
<dbReference type="InterPro" id="IPR036397">
    <property type="entry name" value="RNaseH_sf"/>
</dbReference>
<evidence type="ECO:0000259" key="1">
    <source>
        <dbReference type="Pfam" id="PF13456"/>
    </source>
</evidence>
<feature type="domain" description="RNase H type-1" evidence="1">
    <location>
        <begin position="207"/>
        <end position="326"/>
    </location>
</feature>
<dbReference type="InterPro" id="IPR002156">
    <property type="entry name" value="RNaseH_domain"/>
</dbReference>
<organism evidence="2 3">
    <name type="scientific">Brassica cretica</name>
    <name type="common">Mustard</name>
    <dbReference type="NCBI Taxonomy" id="69181"/>
    <lineage>
        <taxon>Eukaryota</taxon>
        <taxon>Viridiplantae</taxon>
        <taxon>Streptophyta</taxon>
        <taxon>Embryophyta</taxon>
        <taxon>Tracheophyta</taxon>
        <taxon>Spermatophyta</taxon>
        <taxon>Magnoliopsida</taxon>
        <taxon>eudicotyledons</taxon>
        <taxon>Gunneridae</taxon>
        <taxon>Pentapetalae</taxon>
        <taxon>rosids</taxon>
        <taxon>malvids</taxon>
        <taxon>Brassicales</taxon>
        <taxon>Brassicaceae</taxon>
        <taxon>Brassiceae</taxon>
        <taxon>Brassica</taxon>
    </lineage>
</organism>
<dbReference type="Proteomes" id="UP000712600">
    <property type="component" value="Unassembled WGS sequence"/>
</dbReference>
<dbReference type="InterPro" id="IPR012337">
    <property type="entry name" value="RNaseH-like_sf"/>
</dbReference>
<dbReference type="SUPFAM" id="SSF53098">
    <property type="entry name" value="Ribonuclease H-like"/>
    <property type="match status" value="1"/>
</dbReference>
<dbReference type="CDD" id="cd06222">
    <property type="entry name" value="RNase_H_like"/>
    <property type="match status" value="1"/>
</dbReference>
<evidence type="ECO:0000313" key="2">
    <source>
        <dbReference type="EMBL" id="KAF3554135.1"/>
    </source>
</evidence>
<dbReference type="InterPro" id="IPR044730">
    <property type="entry name" value="RNase_H-like_dom_plant"/>
</dbReference>
<name>A0A8S9QXU5_BRACR</name>
<evidence type="ECO:0000313" key="3">
    <source>
        <dbReference type="Proteomes" id="UP000712600"/>
    </source>
</evidence>
<gene>
    <name evidence="2" type="ORF">F2Q69_00016942</name>
</gene>
<dbReference type="GO" id="GO:0004523">
    <property type="term" value="F:RNA-DNA hybrid ribonuclease activity"/>
    <property type="evidence" value="ECO:0007669"/>
    <property type="project" value="InterPro"/>
</dbReference>
<dbReference type="PANTHER" id="PTHR47074:SF49">
    <property type="entry name" value="POLYNUCLEOTIDYL TRANSFERASE, RIBONUCLEASE H-LIKE SUPERFAMILY PROTEIN"/>
    <property type="match status" value="1"/>
</dbReference>
<dbReference type="GO" id="GO:0003676">
    <property type="term" value="F:nucleic acid binding"/>
    <property type="evidence" value="ECO:0007669"/>
    <property type="project" value="InterPro"/>
</dbReference>
<dbReference type="InterPro" id="IPR052929">
    <property type="entry name" value="RNase_H-like_EbsB-rel"/>
</dbReference>
<dbReference type="EMBL" id="QGKX02000996">
    <property type="protein sequence ID" value="KAF3554135.1"/>
    <property type="molecule type" value="Genomic_DNA"/>
</dbReference>
<dbReference type="AlphaFoldDB" id="A0A8S9QXU5"/>